<keyword evidence="2" id="KW-0809">Transit peptide</keyword>
<dbReference type="InParanoid" id="G4ZCL2"/>
<keyword evidence="3" id="KW-0496">Mitochondrion</keyword>
<proteinExistence type="predicted"/>
<evidence type="ECO:0000256" key="1">
    <source>
        <dbReference type="ARBA" id="ARBA00004173"/>
    </source>
</evidence>
<dbReference type="GO" id="GO:0016226">
    <property type="term" value="P:iron-sulfur cluster assembly"/>
    <property type="evidence" value="ECO:0007669"/>
    <property type="project" value="TreeGrafter"/>
</dbReference>
<feature type="domain" description="GCVT N-terminal" evidence="4">
    <location>
        <begin position="17"/>
        <end position="110"/>
    </location>
</feature>
<evidence type="ECO:0000256" key="3">
    <source>
        <dbReference type="ARBA" id="ARBA00023128"/>
    </source>
</evidence>
<dbReference type="PANTHER" id="PTHR22602:SF0">
    <property type="entry name" value="TRANSFERASE CAF17, MITOCHONDRIAL-RELATED"/>
    <property type="match status" value="1"/>
</dbReference>
<evidence type="ECO:0000256" key="2">
    <source>
        <dbReference type="ARBA" id="ARBA00022946"/>
    </source>
</evidence>
<dbReference type="InterPro" id="IPR006222">
    <property type="entry name" value="GCVT_N"/>
</dbReference>
<reference evidence="5 6" key="1">
    <citation type="journal article" date="2006" name="Science">
        <title>Phytophthora genome sequences uncover evolutionary origins and mechanisms of pathogenesis.</title>
        <authorList>
            <person name="Tyler B.M."/>
            <person name="Tripathy S."/>
            <person name="Zhang X."/>
            <person name="Dehal P."/>
            <person name="Jiang R.H."/>
            <person name="Aerts A."/>
            <person name="Arredondo F.D."/>
            <person name="Baxter L."/>
            <person name="Bensasson D."/>
            <person name="Beynon J.L."/>
            <person name="Chapman J."/>
            <person name="Damasceno C.M."/>
            <person name="Dorrance A.E."/>
            <person name="Dou D."/>
            <person name="Dickerman A.W."/>
            <person name="Dubchak I.L."/>
            <person name="Garbelotto M."/>
            <person name="Gijzen M."/>
            <person name="Gordon S.G."/>
            <person name="Govers F."/>
            <person name="Grunwald N.J."/>
            <person name="Huang W."/>
            <person name="Ivors K.L."/>
            <person name="Jones R.W."/>
            <person name="Kamoun S."/>
            <person name="Krampis K."/>
            <person name="Lamour K.H."/>
            <person name="Lee M.K."/>
            <person name="McDonald W.H."/>
            <person name="Medina M."/>
            <person name="Meijer H.J."/>
            <person name="Nordberg E.K."/>
            <person name="Maclean D.J."/>
            <person name="Ospina-Giraldo M.D."/>
            <person name="Morris P.F."/>
            <person name="Phuntumart V."/>
            <person name="Putnam N.H."/>
            <person name="Rash S."/>
            <person name="Rose J.K."/>
            <person name="Sakihama Y."/>
            <person name="Salamov A.A."/>
            <person name="Savidor A."/>
            <person name="Scheuring C.F."/>
            <person name="Smith B.M."/>
            <person name="Sobral B.W."/>
            <person name="Terry A."/>
            <person name="Torto-Alalibo T.A."/>
            <person name="Win J."/>
            <person name="Xu Z."/>
            <person name="Zhang H."/>
            <person name="Grigoriev I.V."/>
            <person name="Rokhsar D.S."/>
            <person name="Boore J.L."/>
        </authorList>
    </citation>
    <scope>NUCLEOTIDE SEQUENCE [LARGE SCALE GENOMIC DNA]</scope>
    <source>
        <strain evidence="5 6">P6497</strain>
    </source>
</reference>
<dbReference type="InterPro" id="IPR045179">
    <property type="entry name" value="YgfZ/GcvT"/>
</dbReference>
<dbReference type="GeneID" id="20649642"/>
<evidence type="ECO:0000313" key="6">
    <source>
        <dbReference type="Proteomes" id="UP000002640"/>
    </source>
</evidence>
<evidence type="ECO:0000259" key="4">
    <source>
        <dbReference type="Pfam" id="PF01571"/>
    </source>
</evidence>
<dbReference type="KEGG" id="psoj:PHYSODRAFT_354565"/>
<dbReference type="AlphaFoldDB" id="G4ZCL2"/>
<dbReference type="STRING" id="1094619.G4ZCL2"/>
<dbReference type="RefSeq" id="XP_009526387.1">
    <property type="nucleotide sequence ID" value="XM_009528092.1"/>
</dbReference>
<dbReference type="EMBL" id="JH159154">
    <property type="protein sequence ID" value="EGZ17329.1"/>
    <property type="molecule type" value="Genomic_DNA"/>
</dbReference>
<organism evidence="5 6">
    <name type="scientific">Phytophthora sojae (strain P6497)</name>
    <name type="common">Soybean stem and root rot agent</name>
    <name type="synonym">Phytophthora megasperma f. sp. glycines</name>
    <dbReference type="NCBI Taxonomy" id="1094619"/>
    <lineage>
        <taxon>Eukaryota</taxon>
        <taxon>Sar</taxon>
        <taxon>Stramenopiles</taxon>
        <taxon>Oomycota</taxon>
        <taxon>Peronosporomycetes</taxon>
        <taxon>Peronosporales</taxon>
        <taxon>Peronosporaceae</taxon>
        <taxon>Phytophthora</taxon>
    </lineage>
</organism>
<evidence type="ECO:0000313" key="5">
    <source>
        <dbReference type="EMBL" id="EGZ17329.1"/>
    </source>
</evidence>
<dbReference type="SMR" id="G4ZCL2"/>
<sequence length="369" mass="40077">MASVLRRSGVARLANRRLTQLQGADAARFIQAVLTNDMKHVARRGDALYGGFLSTKGRVVGDCNVLQLADDAFLLDYDEDVAEALTKHWKRYKLRMKVKIEDKTDAYALYATVPAAVSEAGAALSPAEKVLDEMQSLNGGEETVVYADPRGEHFGVRAIVPIDSTLSLPEGYETMETSAYLDHRIALGVAEGKELVDGIPLECNLDLLKGVSFRKGCYVGQELTARTQFKGNIRKRLVPVALVPAEHQDVVKTLSELAFKPFDAPSHGALREYLADSKGWKDVKAPAIGDKIVATGESKAVGTIFNVAKDVSSAIAMMRLGHLLPSESEAGETVPAMKFSTQDGAFHAVPYQPSWWPSLDVKTGKMVLS</sequence>
<dbReference type="InterPro" id="IPR017703">
    <property type="entry name" value="YgfZ/GCV_T_CS"/>
</dbReference>
<accession>G4ZCL2</accession>
<dbReference type="Pfam" id="PF01571">
    <property type="entry name" value="GCV_T"/>
    <property type="match status" value="1"/>
</dbReference>
<protein>
    <recommendedName>
        <fullName evidence="4">GCVT N-terminal domain-containing protein</fullName>
    </recommendedName>
</protein>
<dbReference type="PANTHER" id="PTHR22602">
    <property type="entry name" value="TRANSFERASE CAF17, MITOCHONDRIAL-RELATED"/>
    <property type="match status" value="1"/>
</dbReference>
<gene>
    <name evidence="5" type="ORF">PHYSODRAFT_354565</name>
</gene>
<name>G4ZCL2_PHYSP</name>
<dbReference type="InterPro" id="IPR027266">
    <property type="entry name" value="TrmE/GcvT-like"/>
</dbReference>
<dbReference type="SUPFAM" id="SSF103025">
    <property type="entry name" value="Folate-binding domain"/>
    <property type="match status" value="1"/>
</dbReference>
<dbReference type="Proteomes" id="UP000002640">
    <property type="component" value="Unassembled WGS sequence"/>
</dbReference>
<keyword evidence="6" id="KW-1185">Reference proteome</keyword>
<dbReference type="Gene3D" id="3.30.1360.120">
    <property type="entry name" value="Probable tRNA modification gtpase trme, domain 1"/>
    <property type="match status" value="1"/>
</dbReference>
<dbReference type="OMA" id="KHWKRYK"/>
<dbReference type="NCBIfam" id="TIGR03317">
    <property type="entry name" value="ygfZ_signature"/>
    <property type="match status" value="1"/>
</dbReference>
<comment type="subcellular location">
    <subcellularLocation>
        <location evidence="1">Mitochondrion</location>
    </subcellularLocation>
</comment>
<dbReference type="GO" id="GO:0005759">
    <property type="term" value="C:mitochondrial matrix"/>
    <property type="evidence" value="ECO:0007669"/>
    <property type="project" value="TreeGrafter"/>
</dbReference>